<keyword evidence="2" id="KW-1185">Reference proteome</keyword>
<evidence type="ECO:0000313" key="1">
    <source>
        <dbReference type="EMBL" id="KAJ1150269.1"/>
    </source>
</evidence>
<gene>
    <name evidence="1" type="ORF">NDU88_003064</name>
</gene>
<dbReference type="EMBL" id="JANPWB010000009">
    <property type="protein sequence ID" value="KAJ1150269.1"/>
    <property type="molecule type" value="Genomic_DNA"/>
</dbReference>
<proteinExistence type="predicted"/>
<name>A0AAV7RBU1_PLEWA</name>
<organism evidence="1 2">
    <name type="scientific">Pleurodeles waltl</name>
    <name type="common">Iberian ribbed newt</name>
    <dbReference type="NCBI Taxonomy" id="8319"/>
    <lineage>
        <taxon>Eukaryota</taxon>
        <taxon>Metazoa</taxon>
        <taxon>Chordata</taxon>
        <taxon>Craniata</taxon>
        <taxon>Vertebrata</taxon>
        <taxon>Euteleostomi</taxon>
        <taxon>Amphibia</taxon>
        <taxon>Batrachia</taxon>
        <taxon>Caudata</taxon>
        <taxon>Salamandroidea</taxon>
        <taxon>Salamandridae</taxon>
        <taxon>Pleurodelinae</taxon>
        <taxon>Pleurodeles</taxon>
    </lineage>
</organism>
<comment type="caution">
    <text evidence="1">The sequence shown here is derived from an EMBL/GenBank/DDBJ whole genome shotgun (WGS) entry which is preliminary data.</text>
</comment>
<protein>
    <submittedName>
        <fullName evidence="1">Uncharacterized protein</fullName>
    </submittedName>
</protein>
<accession>A0AAV7RBU1</accession>
<reference evidence="1" key="1">
    <citation type="journal article" date="2022" name="bioRxiv">
        <title>Sequencing and chromosome-scale assembly of the giantPleurodeles waltlgenome.</title>
        <authorList>
            <person name="Brown T."/>
            <person name="Elewa A."/>
            <person name="Iarovenko S."/>
            <person name="Subramanian E."/>
            <person name="Araus A.J."/>
            <person name="Petzold A."/>
            <person name="Susuki M."/>
            <person name="Suzuki K.-i.T."/>
            <person name="Hayashi T."/>
            <person name="Toyoda A."/>
            <person name="Oliveira C."/>
            <person name="Osipova E."/>
            <person name="Leigh N.D."/>
            <person name="Simon A."/>
            <person name="Yun M.H."/>
        </authorList>
    </citation>
    <scope>NUCLEOTIDE SEQUENCE</scope>
    <source>
        <strain evidence="1">20211129_DDA</strain>
        <tissue evidence="1">Liver</tissue>
    </source>
</reference>
<sequence length="86" mass="9969">MESVDGDVREVTEKMMRNREETGAEEIHDKETRYKDSFTKCHTSRATVTHILNNPCIPVLWEVNYANHLQVAHPYVKHSDEGSINE</sequence>
<evidence type="ECO:0000313" key="2">
    <source>
        <dbReference type="Proteomes" id="UP001066276"/>
    </source>
</evidence>
<dbReference type="Proteomes" id="UP001066276">
    <property type="component" value="Chromosome 5"/>
</dbReference>
<dbReference type="AlphaFoldDB" id="A0AAV7RBU1"/>